<evidence type="ECO:0000313" key="11">
    <source>
        <dbReference type="Proteomes" id="UP001152759"/>
    </source>
</evidence>
<dbReference type="Proteomes" id="UP001152759">
    <property type="component" value="Chromosome 9"/>
</dbReference>
<proteinExistence type="inferred from homology"/>
<name>A0A9P0AP98_BEMTA</name>
<comment type="pathway">
    <text evidence="2">Amino-acid biosynthesis; L-cysteine biosynthesis; L-cysteine from L-homocysteine and L-serine: step 2/2.</text>
</comment>
<evidence type="ECO:0000256" key="3">
    <source>
        <dbReference type="ARBA" id="ARBA00009077"/>
    </source>
</evidence>
<evidence type="ECO:0000313" key="10">
    <source>
        <dbReference type="EMBL" id="CAH0395895.1"/>
    </source>
</evidence>
<comment type="similarity">
    <text evidence="3 9">Belongs to the trans-sulfuration enzymes family.</text>
</comment>
<dbReference type="CDD" id="cd00614">
    <property type="entry name" value="CGS_like"/>
    <property type="match status" value="1"/>
</dbReference>
<reference evidence="10" key="1">
    <citation type="submission" date="2021-12" db="EMBL/GenBank/DDBJ databases">
        <authorList>
            <person name="King R."/>
        </authorList>
    </citation>
    <scope>NUCLEOTIDE SEQUENCE</scope>
</reference>
<comment type="cofactor">
    <cofactor evidence="1 9">
        <name>pyridoxal 5'-phosphate</name>
        <dbReference type="ChEBI" id="CHEBI:597326"/>
    </cofactor>
</comment>
<organism evidence="10 11">
    <name type="scientific">Bemisia tabaci</name>
    <name type="common">Sweetpotato whitefly</name>
    <name type="synonym">Aleurodes tabaci</name>
    <dbReference type="NCBI Taxonomy" id="7038"/>
    <lineage>
        <taxon>Eukaryota</taxon>
        <taxon>Metazoa</taxon>
        <taxon>Ecdysozoa</taxon>
        <taxon>Arthropoda</taxon>
        <taxon>Hexapoda</taxon>
        <taxon>Insecta</taxon>
        <taxon>Pterygota</taxon>
        <taxon>Neoptera</taxon>
        <taxon>Paraneoptera</taxon>
        <taxon>Hemiptera</taxon>
        <taxon>Sternorrhyncha</taxon>
        <taxon>Aleyrodoidea</taxon>
        <taxon>Aleyrodidae</taxon>
        <taxon>Aleyrodinae</taxon>
        <taxon>Bemisia</taxon>
    </lineage>
</organism>
<evidence type="ECO:0000256" key="7">
    <source>
        <dbReference type="ARBA" id="ARBA00029853"/>
    </source>
</evidence>
<dbReference type="InterPro" id="IPR015421">
    <property type="entry name" value="PyrdxlP-dep_Trfase_major"/>
</dbReference>
<keyword evidence="6" id="KW-0198">Cysteine biosynthesis</keyword>
<evidence type="ECO:0000256" key="8">
    <source>
        <dbReference type="PIRSR" id="PIRSR001434-2"/>
    </source>
</evidence>
<dbReference type="Gene3D" id="3.40.640.10">
    <property type="entry name" value="Type I PLP-dependent aspartate aminotransferase-like (Major domain)"/>
    <property type="match status" value="1"/>
</dbReference>
<dbReference type="PIRSF" id="PIRSF001434">
    <property type="entry name" value="CGS"/>
    <property type="match status" value="1"/>
</dbReference>
<protein>
    <recommendedName>
        <fullName evidence="4">cystathionine gamma-lyase</fullName>
        <ecNumber evidence="4">4.4.1.1</ecNumber>
    </recommendedName>
    <alternativeName>
        <fullName evidence="7">Gamma-cystathionase</fullName>
    </alternativeName>
</protein>
<dbReference type="EC" id="4.4.1.1" evidence="4"/>
<dbReference type="GO" id="GO:0005737">
    <property type="term" value="C:cytoplasm"/>
    <property type="evidence" value="ECO:0007669"/>
    <property type="project" value="TreeGrafter"/>
</dbReference>
<dbReference type="GO" id="GO:0030170">
    <property type="term" value="F:pyridoxal phosphate binding"/>
    <property type="evidence" value="ECO:0007669"/>
    <property type="project" value="InterPro"/>
</dbReference>
<dbReference type="Gene3D" id="3.90.1150.10">
    <property type="entry name" value="Aspartate Aminotransferase, domain 1"/>
    <property type="match status" value="1"/>
</dbReference>
<dbReference type="KEGG" id="btab:109040361"/>
<dbReference type="PROSITE" id="PS00868">
    <property type="entry name" value="CYS_MET_METAB_PP"/>
    <property type="match status" value="1"/>
</dbReference>
<dbReference type="InterPro" id="IPR054542">
    <property type="entry name" value="Cys_met_metab_PP"/>
</dbReference>
<feature type="modified residue" description="N6-(pyridoxal phosphate)lysine" evidence="8">
    <location>
        <position position="216"/>
    </location>
</feature>
<dbReference type="AlphaFoldDB" id="A0A9P0AP98"/>
<keyword evidence="6" id="KW-0028">Amino-acid biosynthesis</keyword>
<evidence type="ECO:0000256" key="4">
    <source>
        <dbReference type="ARBA" id="ARBA00012085"/>
    </source>
</evidence>
<evidence type="ECO:0000256" key="5">
    <source>
        <dbReference type="ARBA" id="ARBA00022898"/>
    </source>
</evidence>
<dbReference type="PANTHER" id="PTHR11808">
    <property type="entry name" value="TRANS-SULFURATION ENZYME FAMILY MEMBER"/>
    <property type="match status" value="1"/>
</dbReference>
<dbReference type="EMBL" id="OU963870">
    <property type="protein sequence ID" value="CAH0395895.1"/>
    <property type="molecule type" value="Genomic_DNA"/>
</dbReference>
<gene>
    <name evidence="10" type="ORF">BEMITA_LOCUS14025</name>
</gene>
<accession>A0A9P0AP98</accession>
<keyword evidence="5 8" id="KW-0663">Pyridoxal phosphate</keyword>
<sequence length="408" mass="44700">MATNGNVKFSPFTQSIDPGFSTRAIHDGQDPFQWPSACVVTPIVTATTFKQSAPGVHQGFEYGRSGNPTRNVLESIIASLDKGKYCQAFPSGLGATTSVINALLKAGDHIICCDDVYGGVNRYFNKIVAKYGIKSDFIDLTNAAELEKTLKPETKMLWMESPTNPLMKVMDLPKLAKIAKAYNKDIIIVADNTFLTSYFCRPLELGADIVLYSLTKYMNGHSDVLMGACVTNSPELEEKLRFVQNACGIIPNPFDCYLVSRSLKTLSVRMEKHMTNGLAVGKYLETHPMVEQVYHPGLPSHPQHAIAKALWSGCSGMLSLYLKGGLEQSNAFLSALKVFILAESLGGYESLADLPLIMTHASVPPEDRVRLGINESLIRLSVGLESEIDLIADLEQALKIAEKTMKKK</sequence>
<dbReference type="InterPro" id="IPR000277">
    <property type="entry name" value="Cys/Met-Metab_PyrdxlP-dep_enz"/>
</dbReference>
<dbReference type="FunFam" id="3.90.1150.10:FF:000008">
    <property type="entry name" value="Cystathionine gamma-synthase"/>
    <property type="match status" value="1"/>
</dbReference>
<evidence type="ECO:0000256" key="9">
    <source>
        <dbReference type="RuleBase" id="RU362118"/>
    </source>
</evidence>
<dbReference type="SUPFAM" id="SSF53383">
    <property type="entry name" value="PLP-dependent transferases"/>
    <property type="match status" value="1"/>
</dbReference>
<dbReference type="GO" id="GO:0019343">
    <property type="term" value="P:cysteine biosynthetic process via cystathionine"/>
    <property type="evidence" value="ECO:0007669"/>
    <property type="project" value="TreeGrafter"/>
</dbReference>
<evidence type="ECO:0000256" key="6">
    <source>
        <dbReference type="ARBA" id="ARBA00023192"/>
    </source>
</evidence>
<dbReference type="GO" id="GO:0004123">
    <property type="term" value="F:cystathionine gamma-lyase activity"/>
    <property type="evidence" value="ECO:0007669"/>
    <property type="project" value="TreeGrafter"/>
</dbReference>
<dbReference type="GO" id="GO:0019346">
    <property type="term" value="P:transsulfuration"/>
    <property type="evidence" value="ECO:0007669"/>
    <property type="project" value="InterPro"/>
</dbReference>
<dbReference type="InterPro" id="IPR015422">
    <property type="entry name" value="PyrdxlP-dep_Trfase_small"/>
</dbReference>
<evidence type="ECO:0000256" key="1">
    <source>
        <dbReference type="ARBA" id="ARBA00001933"/>
    </source>
</evidence>
<keyword evidence="11" id="KW-1185">Reference proteome</keyword>
<dbReference type="InterPro" id="IPR015424">
    <property type="entry name" value="PyrdxlP-dep_Trfase"/>
</dbReference>
<dbReference type="PANTHER" id="PTHR11808:SF15">
    <property type="entry name" value="CYSTATHIONINE GAMMA-LYASE"/>
    <property type="match status" value="1"/>
</dbReference>
<dbReference type="Pfam" id="PF01053">
    <property type="entry name" value="Cys_Met_Meta_PP"/>
    <property type="match status" value="1"/>
</dbReference>
<dbReference type="FunFam" id="3.40.640.10:FF:000009">
    <property type="entry name" value="Cystathionine gamma-synthase homolog"/>
    <property type="match status" value="1"/>
</dbReference>
<evidence type="ECO:0000256" key="2">
    <source>
        <dbReference type="ARBA" id="ARBA00005038"/>
    </source>
</evidence>